<feature type="region of interest" description="Disordered" evidence="1">
    <location>
        <begin position="661"/>
        <end position="680"/>
    </location>
</feature>
<feature type="compositionally biased region" description="Acidic residues" evidence="1">
    <location>
        <begin position="327"/>
        <end position="336"/>
    </location>
</feature>
<feature type="compositionally biased region" description="Low complexity" evidence="1">
    <location>
        <begin position="1"/>
        <end position="16"/>
    </location>
</feature>
<accession>A0A5N6QM22</accession>
<feature type="compositionally biased region" description="Polar residues" evidence="1">
    <location>
        <begin position="17"/>
        <end position="27"/>
    </location>
</feature>
<protein>
    <submittedName>
        <fullName evidence="3">Uncharacterized protein</fullName>
    </submittedName>
</protein>
<dbReference type="Proteomes" id="UP000327013">
    <property type="component" value="Chromosome 2"/>
</dbReference>
<feature type="compositionally biased region" description="Low complexity" evidence="1">
    <location>
        <begin position="773"/>
        <end position="787"/>
    </location>
</feature>
<keyword evidence="2" id="KW-0472">Membrane</keyword>
<feature type="region of interest" description="Disordered" evidence="1">
    <location>
        <begin position="1"/>
        <end position="103"/>
    </location>
</feature>
<evidence type="ECO:0000256" key="2">
    <source>
        <dbReference type="SAM" id="Phobius"/>
    </source>
</evidence>
<dbReference type="OrthoDB" id="676522at2759"/>
<feature type="compositionally biased region" description="Polar residues" evidence="1">
    <location>
        <begin position="797"/>
        <end position="808"/>
    </location>
</feature>
<evidence type="ECO:0000313" key="4">
    <source>
        <dbReference type="Proteomes" id="UP000327013"/>
    </source>
</evidence>
<proteinExistence type="predicted"/>
<evidence type="ECO:0000313" key="3">
    <source>
        <dbReference type="EMBL" id="KAE8008175.1"/>
    </source>
</evidence>
<name>A0A5N6QM22_9ROSI</name>
<feature type="compositionally biased region" description="Polar residues" evidence="1">
    <location>
        <begin position="92"/>
        <end position="103"/>
    </location>
</feature>
<dbReference type="EMBL" id="CM017322">
    <property type="protein sequence ID" value="KAE8008175.1"/>
    <property type="molecule type" value="Genomic_DNA"/>
</dbReference>
<feature type="region of interest" description="Disordered" evidence="1">
    <location>
        <begin position="239"/>
        <end position="356"/>
    </location>
</feature>
<keyword evidence="2" id="KW-0812">Transmembrane</keyword>
<gene>
    <name evidence="3" type="ORF">FH972_004712</name>
</gene>
<feature type="region of interest" description="Disordered" evidence="1">
    <location>
        <begin position="754"/>
        <end position="889"/>
    </location>
</feature>
<dbReference type="PANTHER" id="PTHR34775:SF4">
    <property type="entry name" value="TRANSMEMBRANE PROTEIN"/>
    <property type="match status" value="1"/>
</dbReference>
<feature type="compositionally biased region" description="Polar residues" evidence="1">
    <location>
        <begin position="668"/>
        <end position="680"/>
    </location>
</feature>
<feature type="compositionally biased region" description="Basic residues" evidence="1">
    <location>
        <begin position="878"/>
        <end position="889"/>
    </location>
</feature>
<evidence type="ECO:0000256" key="1">
    <source>
        <dbReference type="SAM" id="MobiDB-lite"/>
    </source>
</evidence>
<feature type="transmembrane region" description="Helical" evidence="2">
    <location>
        <begin position="700"/>
        <end position="719"/>
    </location>
</feature>
<dbReference type="AlphaFoldDB" id="A0A5N6QM22"/>
<feature type="compositionally biased region" description="Acidic residues" evidence="1">
    <location>
        <begin position="287"/>
        <end position="299"/>
    </location>
</feature>
<sequence>MAAPSNKSSSTPTISSRANFNSRNSELGNPMRRSFSGSPFTKPSIVANPRGFNPNTPVNSPSDFSRRNSMGSHEDKENTKDQNPILGKVRSPASSSRGAKNFMSPTISAASKIAASPRKKILVDRNEPARTSVSLSNEKKPFRLVRFSDVVEHIEDNAKADAGLQENNKIEASDDDKEGTFTAFFTSEALRCEEVLGPETDTDEPATVTDEPDCVNLDPTFKISPTSSCSWSCPTTLAPLDADPSIPPYDPKTNFLSPRPQFLHYRPNPRVESYLNEESDGRRLEESFSDTEVTEETQSEDSQKENDDVSSGEMVQEEQEAVLVSEDSQEESEDVSEPTPISTQLPKETAEAKEKSKPQFFTRSKFIVLLLILSLAGLSISVTKSPVIASSVLKESSFFEIYDSSGIAESAKANLDGLARNFWLWYANSISFVSELMPNFGGVPISVPLHYCNLTALSEDIPLDGYILFDHSHKENVHIEPLDEEGQPELEVDEDIGEALEGFDDPEYEEIEEISEEHVTSVVSEELGTSESEEVLQALGAEVIQADNSEVHVSSESEEVLPAQEADVISESEQVLPAQEPEVISESEEALHALEAEVIQADNLEAKTTQEEVVLADNVNYQEQPVMVSKGEETQSEVSEAVELQGENEIISFDKMESVKVDEKNPESSELNDASTENLQSSEVGEFSINGTTNKIFRETVLGIALLVLAFIATGFIYMKKGKKSTTPSAAINVEQPLLTKKFDSSPMSVSIEHNFHERRPSLPTEVDMVGESCPSEMSSFERSSSYSKKELKGGSSEAQSFERSTSYSKKELKGSSEAQSQERRKPRNNYKRESLAPSSSEFSMGSPSYGSFTTYEMVPSKHGHGDEENTIITPVRRSSRIRKQVTSP</sequence>
<organism evidence="3 4">
    <name type="scientific">Carpinus fangiana</name>
    <dbReference type="NCBI Taxonomy" id="176857"/>
    <lineage>
        <taxon>Eukaryota</taxon>
        <taxon>Viridiplantae</taxon>
        <taxon>Streptophyta</taxon>
        <taxon>Embryophyta</taxon>
        <taxon>Tracheophyta</taxon>
        <taxon>Spermatophyta</taxon>
        <taxon>Magnoliopsida</taxon>
        <taxon>eudicotyledons</taxon>
        <taxon>Gunneridae</taxon>
        <taxon>Pentapetalae</taxon>
        <taxon>rosids</taxon>
        <taxon>fabids</taxon>
        <taxon>Fagales</taxon>
        <taxon>Betulaceae</taxon>
        <taxon>Carpinus</taxon>
    </lineage>
</organism>
<dbReference type="PANTHER" id="PTHR34775">
    <property type="entry name" value="TRANSMEMBRANE PROTEIN"/>
    <property type="match status" value="1"/>
</dbReference>
<keyword evidence="2" id="KW-1133">Transmembrane helix</keyword>
<feature type="compositionally biased region" description="Polar residues" evidence="1">
    <location>
        <begin position="53"/>
        <end position="71"/>
    </location>
</feature>
<feature type="compositionally biased region" description="Low complexity" evidence="1">
    <location>
        <begin position="838"/>
        <end position="852"/>
    </location>
</feature>
<reference evidence="3 4" key="1">
    <citation type="submission" date="2019-06" db="EMBL/GenBank/DDBJ databases">
        <title>A chromosomal-level reference genome of Carpinus fangiana (Coryloideae, Betulaceae).</title>
        <authorList>
            <person name="Yang X."/>
            <person name="Wang Z."/>
            <person name="Zhang L."/>
            <person name="Hao G."/>
            <person name="Liu J."/>
            <person name="Yang Y."/>
        </authorList>
    </citation>
    <scope>NUCLEOTIDE SEQUENCE [LARGE SCALE GENOMIC DNA]</scope>
    <source>
        <strain evidence="3">Cfa_2016G</strain>
        <tissue evidence="3">Leaf</tissue>
    </source>
</reference>
<keyword evidence="4" id="KW-1185">Reference proteome</keyword>